<feature type="region of interest" description="Disordered" evidence="2">
    <location>
        <begin position="65"/>
        <end position="88"/>
    </location>
</feature>
<proteinExistence type="inferred from homology"/>
<sequence>MLEKFWDDVVAGPHPDRGLGRLRRIATGITGNNVLQNMHVYTHIQKYPCHLIIWGLDAEGGRKYQRSLSMPTSPETPSSPASPRAADNVWRSVFNPGSNLATKTIGSNVFDKPQPNSPSVYDWLYSEGTKSEHR</sequence>
<keyword evidence="3" id="KW-1185">Reference proteome</keyword>
<dbReference type="InterPro" id="IPR008406">
    <property type="entry name" value="DRM/ARP"/>
</dbReference>
<dbReference type="Pfam" id="PF05564">
    <property type="entry name" value="Auxin_repressed"/>
    <property type="match status" value="1"/>
</dbReference>
<name>A0ABM3KDH1_CUCME</name>
<feature type="region of interest" description="Disordered" evidence="2">
    <location>
        <begin position="104"/>
        <end position="134"/>
    </location>
</feature>
<dbReference type="RefSeq" id="XP_050935832.1">
    <property type="nucleotide sequence ID" value="XM_051079875.1"/>
</dbReference>
<comment type="similarity">
    <text evidence="1">Belongs to the DRM1/ARP family.</text>
</comment>
<organism evidence="3 4">
    <name type="scientific">Cucumis melo</name>
    <name type="common">Muskmelon</name>
    <dbReference type="NCBI Taxonomy" id="3656"/>
    <lineage>
        <taxon>Eukaryota</taxon>
        <taxon>Viridiplantae</taxon>
        <taxon>Streptophyta</taxon>
        <taxon>Embryophyta</taxon>
        <taxon>Tracheophyta</taxon>
        <taxon>Spermatophyta</taxon>
        <taxon>Magnoliopsida</taxon>
        <taxon>eudicotyledons</taxon>
        <taxon>Gunneridae</taxon>
        <taxon>Pentapetalae</taxon>
        <taxon>rosids</taxon>
        <taxon>fabids</taxon>
        <taxon>Cucurbitales</taxon>
        <taxon>Cucurbitaceae</taxon>
        <taxon>Benincaseae</taxon>
        <taxon>Cucumis</taxon>
    </lineage>
</organism>
<protein>
    <submittedName>
        <fullName evidence="4">Dormancy-associated protein 1-like isoform X1</fullName>
    </submittedName>
</protein>
<reference evidence="4" key="1">
    <citation type="submission" date="2025-08" db="UniProtKB">
        <authorList>
            <consortium name="RefSeq"/>
        </authorList>
    </citation>
    <scope>IDENTIFICATION</scope>
    <source>
        <tissue evidence="4">Stem</tissue>
    </source>
</reference>
<feature type="compositionally biased region" description="Low complexity" evidence="2">
    <location>
        <begin position="67"/>
        <end position="83"/>
    </location>
</feature>
<accession>A0ABM3KDH1</accession>
<evidence type="ECO:0000256" key="1">
    <source>
        <dbReference type="ARBA" id="ARBA00010502"/>
    </source>
</evidence>
<dbReference type="PANTHER" id="PTHR33565:SF2">
    <property type="entry name" value="DORMANCY-ASSOCIATED PROTEIN 1"/>
    <property type="match status" value="1"/>
</dbReference>
<gene>
    <name evidence="4" type="primary">LOC103486555</name>
</gene>
<evidence type="ECO:0000313" key="4">
    <source>
        <dbReference type="RefSeq" id="XP_050935832.1"/>
    </source>
</evidence>
<evidence type="ECO:0000256" key="2">
    <source>
        <dbReference type="SAM" id="MobiDB-lite"/>
    </source>
</evidence>
<dbReference type="PANTHER" id="PTHR33565">
    <property type="entry name" value="DORMANCY-ASSOCIATED PROTEIN 1"/>
    <property type="match status" value="1"/>
</dbReference>
<evidence type="ECO:0000313" key="3">
    <source>
        <dbReference type="Proteomes" id="UP001652600"/>
    </source>
</evidence>
<dbReference type="Proteomes" id="UP001652600">
    <property type="component" value="Chromosome 12"/>
</dbReference>
<dbReference type="GeneID" id="103486555"/>